<feature type="transmembrane region" description="Helical" evidence="5">
    <location>
        <begin position="363"/>
        <end position="382"/>
    </location>
</feature>
<organism evidence="7 8">
    <name type="scientific">Rhizoctonia solani</name>
    <dbReference type="NCBI Taxonomy" id="456999"/>
    <lineage>
        <taxon>Eukaryota</taxon>
        <taxon>Fungi</taxon>
        <taxon>Dikarya</taxon>
        <taxon>Basidiomycota</taxon>
        <taxon>Agaricomycotina</taxon>
        <taxon>Agaricomycetes</taxon>
        <taxon>Cantharellales</taxon>
        <taxon>Ceratobasidiaceae</taxon>
        <taxon>Rhizoctonia</taxon>
    </lineage>
</organism>
<feature type="transmembrane region" description="Helical" evidence="5">
    <location>
        <begin position="288"/>
        <end position="306"/>
    </location>
</feature>
<evidence type="ECO:0000313" key="7">
    <source>
        <dbReference type="EMBL" id="CAE7156745.1"/>
    </source>
</evidence>
<evidence type="ECO:0000256" key="2">
    <source>
        <dbReference type="ARBA" id="ARBA00022692"/>
    </source>
</evidence>
<dbReference type="InterPro" id="IPR052430">
    <property type="entry name" value="IVT-Associated"/>
</dbReference>
<dbReference type="Proteomes" id="UP000663827">
    <property type="component" value="Unassembled WGS sequence"/>
</dbReference>
<comment type="caution">
    <text evidence="7">The sequence shown here is derived from an EMBL/GenBank/DDBJ whole genome shotgun (WGS) entry which is preliminary data.</text>
</comment>
<feature type="non-terminal residue" evidence="7">
    <location>
        <position position="1"/>
    </location>
</feature>
<feature type="transmembrane region" description="Helical" evidence="5">
    <location>
        <begin position="394"/>
        <end position="413"/>
    </location>
</feature>
<gene>
    <name evidence="7" type="ORF">RDB_LOCUS94774</name>
</gene>
<accession>A0A8H3DZN5</accession>
<dbReference type="GO" id="GO:0016020">
    <property type="term" value="C:membrane"/>
    <property type="evidence" value="ECO:0007669"/>
    <property type="project" value="UniProtKB-SubCell"/>
</dbReference>
<proteinExistence type="predicted"/>
<dbReference type="PANTHER" id="PTHR47804:SF3">
    <property type="entry name" value="PROTEIN BRE4"/>
    <property type="match status" value="1"/>
</dbReference>
<reference evidence="7" key="1">
    <citation type="submission" date="2021-01" db="EMBL/GenBank/DDBJ databases">
        <authorList>
            <person name="Kaushik A."/>
        </authorList>
    </citation>
    <scope>NUCLEOTIDE SEQUENCE</scope>
    <source>
        <strain evidence="7">AG5</strain>
    </source>
</reference>
<dbReference type="AlphaFoldDB" id="A0A8H3DZN5"/>
<evidence type="ECO:0000256" key="5">
    <source>
        <dbReference type="SAM" id="Phobius"/>
    </source>
</evidence>
<feature type="transmembrane region" description="Helical" evidence="5">
    <location>
        <begin position="339"/>
        <end position="356"/>
    </location>
</feature>
<evidence type="ECO:0000256" key="3">
    <source>
        <dbReference type="ARBA" id="ARBA00022989"/>
    </source>
</evidence>
<keyword evidence="2 5" id="KW-0812">Transmembrane</keyword>
<dbReference type="PANTHER" id="PTHR47804">
    <property type="entry name" value="60S RIBOSOMAL PROTEIN L19"/>
    <property type="match status" value="1"/>
</dbReference>
<name>A0A8H3DZN5_9AGAM</name>
<evidence type="ECO:0000256" key="1">
    <source>
        <dbReference type="ARBA" id="ARBA00004141"/>
    </source>
</evidence>
<dbReference type="EMBL" id="CAJNJQ010001970">
    <property type="protein sequence ID" value="CAE7156745.1"/>
    <property type="molecule type" value="Genomic_DNA"/>
</dbReference>
<keyword evidence="4 5" id="KW-0472">Membrane</keyword>
<evidence type="ECO:0000259" key="6">
    <source>
        <dbReference type="Pfam" id="PF13515"/>
    </source>
</evidence>
<evidence type="ECO:0000256" key="4">
    <source>
        <dbReference type="ARBA" id="ARBA00023136"/>
    </source>
</evidence>
<comment type="subcellular location">
    <subcellularLocation>
        <location evidence="1">Membrane</location>
        <topology evidence="1">Multi-pass membrane protein</topology>
    </subcellularLocation>
</comment>
<feature type="transmembrane region" description="Helical" evidence="5">
    <location>
        <begin position="259"/>
        <end position="276"/>
    </location>
</feature>
<dbReference type="InterPro" id="IPR049453">
    <property type="entry name" value="Memb_transporter_dom"/>
</dbReference>
<feature type="domain" description="Integral membrane bound transporter" evidence="6">
    <location>
        <begin position="286"/>
        <end position="408"/>
    </location>
</feature>
<keyword evidence="3 5" id="KW-1133">Transmembrane helix</keyword>
<protein>
    <recommendedName>
        <fullName evidence="6">Integral membrane bound transporter domain-containing protein</fullName>
    </recommendedName>
</protein>
<dbReference type="Pfam" id="PF13515">
    <property type="entry name" value="FUSC_2"/>
    <property type="match status" value="1"/>
</dbReference>
<sequence length="514" mass="56907">LITVNRIREELAWGKTVATTPALDGTETPSEEAAMLNQLDDPCRACSLAIVDGMSTLQAVVGKCFGLALPNNAHKTVDLGDPLAARTIVVNAQTGLKLALDSVVHEINKTYTPGRVESHHKGLCRKSLHAASLLQISSELIRALTLAHGILTIHHDAPRPYIFFPRPTWFWLGMSPRSVVEEEDTPSTPRSATELDTDLTGDSLSLDETHATLLPAPTTATYTRKWSVARLMRTSTILRARIRLSVWLKGLRHSKDMQFAFKHALGIAILMIPAVLPESSSGKRYYESSYGVWAIISFVYVIEPNTAMTWRTAVWRVFGTSLGALYAYITWQIAGTNPYGVVALVTAAEIFITWFVRSSTPGVGIVTSITIPPILFIPYLGIGQNSILHLTALRAFQISLGIIAAVFIDHLIFPKRVRFIFLSGMAKVVEDVRELYIELSSRTHENRSSGFKSASELVQARSCSAKRELRIRKLVTREKIYLSQMEHEISLMPISYPAYGVYEKAHLTPQSPPS</sequence>
<evidence type="ECO:0000313" key="8">
    <source>
        <dbReference type="Proteomes" id="UP000663827"/>
    </source>
</evidence>